<comment type="caution">
    <text evidence="7">The sequence shown here is derived from an EMBL/GenBank/DDBJ whole genome shotgun (WGS) entry which is preliminary data.</text>
</comment>
<evidence type="ECO:0000256" key="5">
    <source>
        <dbReference type="SAM" id="SignalP"/>
    </source>
</evidence>
<evidence type="ECO:0000256" key="1">
    <source>
        <dbReference type="ARBA" id="ARBA00004418"/>
    </source>
</evidence>
<dbReference type="PANTHER" id="PTHR30290">
    <property type="entry name" value="PERIPLASMIC BINDING COMPONENT OF ABC TRANSPORTER"/>
    <property type="match status" value="1"/>
</dbReference>
<gene>
    <name evidence="7" type="ORF">ruthe_02040</name>
</gene>
<comment type="similarity">
    <text evidence="2">Belongs to the bacterial solute-binding protein 5 family.</text>
</comment>
<dbReference type="GO" id="GO:0043190">
    <property type="term" value="C:ATP-binding cassette (ABC) transporter complex"/>
    <property type="evidence" value="ECO:0007669"/>
    <property type="project" value="InterPro"/>
</dbReference>
<dbReference type="Gene3D" id="3.40.190.10">
    <property type="entry name" value="Periplasmic binding protein-like II"/>
    <property type="match status" value="1"/>
</dbReference>
<dbReference type="InterPro" id="IPR039424">
    <property type="entry name" value="SBP_5"/>
</dbReference>
<dbReference type="Gene3D" id="3.90.76.10">
    <property type="entry name" value="Dipeptide-binding Protein, Domain 1"/>
    <property type="match status" value="1"/>
</dbReference>
<accession>S9S3B3</accession>
<dbReference type="PATRIC" id="fig|1123069.3.peg.2011"/>
<evidence type="ECO:0000256" key="2">
    <source>
        <dbReference type="ARBA" id="ARBA00005695"/>
    </source>
</evidence>
<dbReference type="EMBL" id="AOLV01000020">
    <property type="protein sequence ID" value="EPX84680.1"/>
    <property type="molecule type" value="Genomic_DNA"/>
</dbReference>
<feature type="chain" id="PRO_5004556262" evidence="5">
    <location>
        <begin position="22"/>
        <end position="542"/>
    </location>
</feature>
<evidence type="ECO:0000256" key="4">
    <source>
        <dbReference type="ARBA" id="ARBA00022729"/>
    </source>
</evidence>
<protein>
    <submittedName>
        <fullName evidence="7">ABC-type oligopeptide transport system, periplasmic component</fullName>
    </submittedName>
</protein>
<evidence type="ECO:0000313" key="8">
    <source>
        <dbReference type="Proteomes" id="UP000015346"/>
    </source>
</evidence>
<dbReference type="Proteomes" id="UP000015346">
    <property type="component" value="Unassembled WGS sequence"/>
</dbReference>
<comment type="subcellular location">
    <subcellularLocation>
        <location evidence="1">Periplasm</location>
    </subcellularLocation>
</comment>
<keyword evidence="3" id="KW-0813">Transport</keyword>
<dbReference type="PIRSF" id="PIRSF002741">
    <property type="entry name" value="MppA"/>
    <property type="match status" value="1"/>
</dbReference>
<dbReference type="FunFam" id="3.10.105.10:FF:000001">
    <property type="entry name" value="Oligopeptide ABC transporter, oligopeptide-binding protein"/>
    <property type="match status" value="1"/>
</dbReference>
<dbReference type="GO" id="GO:0015833">
    <property type="term" value="P:peptide transport"/>
    <property type="evidence" value="ECO:0007669"/>
    <property type="project" value="TreeGrafter"/>
</dbReference>
<dbReference type="GO" id="GO:1904680">
    <property type="term" value="F:peptide transmembrane transporter activity"/>
    <property type="evidence" value="ECO:0007669"/>
    <property type="project" value="TreeGrafter"/>
</dbReference>
<keyword evidence="4 5" id="KW-0732">Signal</keyword>
<dbReference type="FunFam" id="3.90.76.10:FF:000001">
    <property type="entry name" value="Oligopeptide ABC transporter substrate-binding protein"/>
    <property type="match status" value="1"/>
</dbReference>
<feature type="signal peptide" evidence="5">
    <location>
        <begin position="1"/>
        <end position="21"/>
    </location>
</feature>
<dbReference type="RefSeq" id="WP_021098124.1">
    <property type="nucleotide sequence ID" value="NZ_KE557321.1"/>
</dbReference>
<dbReference type="HOGENOM" id="CLU_017028_0_3_5"/>
<dbReference type="InterPro" id="IPR000914">
    <property type="entry name" value="SBP_5_dom"/>
</dbReference>
<sequence>MTTRFTLAASLAALVATGALAQGAMPAEGETLSDNQTFTYRVLDEFPSIDPGMVEDVEGSHVARQLFEGLLNQDAEGNVIPGVATEWEVSEDGLTYTFHLRPEARWSNGEPVTAHDFVYAWQRAASPELASPYSWYLELMQIENVSEVIAGERPVEDLGVRAIDDRTLEVRITTPLPYFLQMLTHTTTFPVPRAVVEEHGAAWTQPGNMVGNGAYVLSERVPQERLVMTKNPEYWDAENVILEEITALIINDENQALTRYLAGELDQTDIPIGQYPRLLAERPDEAHALPNLCVYYYNLNLSESGPEALKDQRVRQALSLAIDRDLLVENVLAGGQVPAYGLGHWAVAGYEVPDDLFGMTMTQEERNAEAQRLMQEAGYGTGGEPLTLEILYNTSDAHQQLAVAIGQMWKQTLGVDTTLANMEWQTFLDARGSQQYEVARAGWCADYNEASSFLDIVTTSSGYNDSAFSNPELDALMLEARTAEDTLPLYQQVDRIIAEQVPVIPIYFYSSNILMDPSIRGYPFENAQENWYGRTMYRVAEQ</sequence>
<dbReference type="CDD" id="cd08504">
    <property type="entry name" value="PBP2_OppA"/>
    <property type="match status" value="1"/>
</dbReference>
<feature type="domain" description="Solute-binding protein family 5" evidence="6">
    <location>
        <begin position="79"/>
        <end position="464"/>
    </location>
</feature>
<dbReference type="Gene3D" id="3.10.105.10">
    <property type="entry name" value="Dipeptide-binding Protein, Domain 3"/>
    <property type="match status" value="1"/>
</dbReference>
<organism evidence="7 8">
    <name type="scientific">Rubellimicrobium thermophilum DSM 16684</name>
    <dbReference type="NCBI Taxonomy" id="1123069"/>
    <lineage>
        <taxon>Bacteria</taxon>
        <taxon>Pseudomonadati</taxon>
        <taxon>Pseudomonadota</taxon>
        <taxon>Alphaproteobacteria</taxon>
        <taxon>Rhodobacterales</taxon>
        <taxon>Roseobacteraceae</taxon>
        <taxon>Rubellimicrobium</taxon>
    </lineage>
</organism>
<dbReference type="GO" id="GO:0030288">
    <property type="term" value="C:outer membrane-bounded periplasmic space"/>
    <property type="evidence" value="ECO:0007669"/>
    <property type="project" value="TreeGrafter"/>
</dbReference>
<dbReference type="SUPFAM" id="SSF53850">
    <property type="entry name" value="Periplasmic binding protein-like II"/>
    <property type="match status" value="1"/>
</dbReference>
<reference evidence="7 8" key="1">
    <citation type="journal article" date="2013" name="Stand. Genomic Sci.">
        <title>Genome sequence of the reddish-pigmented Rubellimicrobium thermophilum type strain (DSM 16684(T)), a member of the Roseobacter clade.</title>
        <authorList>
            <person name="Fiebig A."/>
            <person name="Riedel T."/>
            <person name="Gronow S."/>
            <person name="Petersen J."/>
            <person name="Klenk H.P."/>
            <person name="Goker M."/>
        </authorList>
    </citation>
    <scope>NUCLEOTIDE SEQUENCE [LARGE SCALE GENOMIC DNA]</scope>
    <source>
        <strain evidence="7 8">DSM 16684</strain>
    </source>
</reference>
<keyword evidence="8" id="KW-1185">Reference proteome</keyword>
<evidence type="ECO:0000259" key="6">
    <source>
        <dbReference type="Pfam" id="PF00496"/>
    </source>
</evidence>
<dbReference type="InterPro" id="IPR030678">
    <property type="entry name" value="Peptide/Ni-bd"/>
</dbReference>
<dbReference type="PANTHER" id="PTHR30290:SF10">
    <property type="entry name" value="PERIPLASMIC OLIGOPEPTIDE-BINDING PROTEIN-RELATED"/>
    <property type="match status" value="1"/>
</dbReference>
<proteinExistence type="inferred from homology"/>
<name>S9S3B3_9RHOB</name>
<evidence type="ECO:0000313" key="7">
    <source>
        <dbReference type="EMBL" id="EPX84680.1"/>
    </source>
</evidence>
<dbReference type="OrthoDB" id="9803988at2"/>
<dbReference type="Pfam" id="PF00496">
    <property type="entry name" value="SBP_bac_5"/>
    <property type="match status" value="1"/>
</dbReference>
<dbReference type="STRING" id="1123069.ruthe_02040"/>
<evidence type="ECO:0000256" key="3">
    <source>
        <dbReference type="ARBA" id="ARBA00022448"/>
    </source>
</evidence>
<dbReference type="AlphaFoldDB" id="S9S3B3"/>